<feature type="transmembrane region" description="Helical" evidence="7">
    <location>
        <begin position="182"/>
        <end position="203"/>
    </location>
</feature>
<dbReference type="PANTHER" id="PTHR42718:SF9">
    <property type="entry name" value="MAJOR FACILITATOR SUPERFAMILY MULTIDRUG TRANSPORTER MFSC"/>
    <property type="match status" value="1"/>
</dbReference>
<evidence type="ECO:0000256" key="2">
    <source>
        <dbReference type="ARBA" id="ARBA00022448"/>
    </source>
</evidence>
<dbReference type="Pfam" id="PF07690">
    <property type="entry name" value="MFS_1"/>
    <property type="match status" value="1"/>
</dbReference>
<feature type="transmembrane region" description="Helical" evidence="7">
    <location>
        <begin position="342"/>
        <end position="361"/>
    </location>
</feature>
<feature type="transmembrane region" description="Helical" evidence="7">
    <location>
        <begin position="114"/>
        <end position="138"/>
    </location>
</feature>
<keyword evidence="2" id="KW-0813">Transport</keyword>
<keyword evidence="3 7" id="KW-0812">Transmembrane</keyword>
<keyword evidence="4 7" id="KW-1133">Transmembrane helix</keyword>
<feature type="transmembrane region" description="Helical" evidence="7">
    <location>
        <begin position="401"/>
        <end position="430"/>
    </location>
</feature>
<gene>
    <name evidence="9" type="ORF">BS47DRAFT_1338969</name>
</gene>
<name>A0A9P6E088_9AGAM</name>
<comment type="subcellular location">
    <subcellularLocation>
        <location evidence="1">Membrane</location>
        <topology evidence="1">Multi-pass membrane protein</topology>
    </subcellularLocation>
</comment>
<dbReference type="InterPro" id="IPR011701">
    <property type="entry name" value="MFS"/>
</dbReference>
<keyword evidence="5 7" id="KW-0472">Membrane</keyword>
<evidence type="ECO:0000259" key="8">
    <source>
        <dbReference type="PROSITE" id="PS50850"/>
    </source>
</evidence>
<accession>A0A9P6E088</accession>
<dbReference type="PROSITE" id="PS50850">
    <property type="entry name" value="MFS"/>
    <property type="match status" value="1"/>
</dbReference>
<proteinExistence type="predicted"/>
<evidence type="ECO:0000256" key="7">
    <source>
        <dbReference type="SAM" id="Phobius"/>
    </source>
</evidence>
<evidence type="ECO:0000313" key="9">
    <source>
        <dbReference type="EMBL" id="KAF9517779.1"/>
    </source>
</evidence>
<dbReference type="PANTHER" id="PTHR42718">
    <property type="entry name" value="MAJOR FACILITATOR SUPERFAMILY MULTIDRUG TRANSPORTER MFSC"/>
    <property type="match status" value="1"/>
</dbReference>
<dbReference type="AlphaFoldDB" id="A0A9P6E088"/>
<feature type="transmembrane region" description="Helical" evidence="7">
    <location>
        <begin position="450"/>
        <end position="471"/>
    </location>
</feature>
<dbReference type="Gene3D" id="1.20.1250.20">
    <property type="entry name" value="MFS general substrate transporter like domains"/>
    <property type="match status" value="1"/>
</dbReference>
<evidence type="ECO:0000256" key="4">
    <source>
        <dbReference type="ARBA" id="ARBA00022989"/>
    </source>
</evidence>
<feature type="compositionally biased region" description="Basic and acidic residues" evidence="6">
    <location>
        <begin position="493"/>
        <end position="504"/>
    </location>
</feature>
<feature type="domain" description="Major facilitator superfamily (MFS) profile" evidence="8">
    <location>
        <begin position="25"/>
        <end position="473"/>
    </location>
</feature>
<sequence length="504" mass="53874">MSELEKSAPNVYVRPVLGSTRKAFMLAIFCFAEFMDAFIASALFPAINQMNSALKLGTNESTWIFAAYSATFAAFLLISGRIADIYGSKWCFLVGAALVGIFSLGCGFCDNKVALFVLRAMSGIGAAMTVPSGLSLIVEWFPDPVEQNRGIAFFGGAGAIGNVLGVVIGGFCVQWASWRWTFWVTTCMGVPIALITIPLVPASAPRPNKPSLRRLDLGGVSLITASIILFIFAVTSGSATGWGQAKVIAPLIISVFLASIDPHMAALPPRVWFYPNVPILAALGLIPFFWWVALFYSFMPLFEADYHWSAVSTSVHMLPAGTFSILVAGIASKLVEYVNPKWTILGGLTLDIIATFLLPFANSRERYWSYIFPAFAIGTMGNMIVYTNANIAIFMNTPPEIAGIVGAVFNCALQGAIALGVAILASIASSENAKQIAKGREPGYKGIADGFWFVLAFLLVEAIALLVFYRIPKASAGDEEKAASSASTVAVEVPEKKAQADGVS</sequence>
<feature type="transmembrane region" description="Helical" evidence="7">
    <location>
        <begin position="316"/>
        <end position="335"/>
    </location>
</feature>
<feature type="compositionally biased region" description="Low complexity" evidence="6">
    <location>
        <begin position="483"/>
        <end position="492"/>
    </location>
</feature>
<feature type="transmembrane region" description="Helical" evidence="7">
    <location>
        <begin position="215"/>
        <end position="235"/>
    </location>
</feature>
<feature type="transmembrane region" description="Helical" evidence="7">
    <location>
        <begin position="23"/>
        <end position="43"/>
    </location>
</feature>
<feature type="transmembrane region" description="Helical" evidence="7">
    <location>
        <begin position="63"/>
        <end position="83"/>
    </location>
</feature>
<dbReference type="EMBL" id="MU128929">
    <property type="protein sequence ID" value="KAF9517779.1"/>
    <property type="molecule type" value="Genomic_DNA"/>
</dbReference>
<feature type="transmembrane region" description="Helical" evidence="7">
    <location>
        <begin position="367"/>
        <end position="389"/>
    </location>
</feature>
<dbReference type="InterPro" id="IPR036259">
    <property type="entry name" value="MFS_trans_sf"/>
</dbReference>
<organism evidence="9 10">
    <name type="scientific">Hydnum rufescens UP504</name>
    <dbReference type="NCBI Taxonomy" id="1448309"/>
    <lineage>
        <taxon>Eukaryota</taxon>
        <taxon>Fungi</taxon>
        <taxon>Dikarya</taxon>
        <taxon>Basidiomycota</taxon>
        <taxon>Agaricomycotina</taxon>
        <taxon>Agaricomycetes</taxon>
        <taxon>Cantharellales</taxon>
        <taxon>Hydnaceae</taxon>
        <taxon>Hydnum</taxon>
    </lineage>
</organism>
<feature type="transmembrane region" description="Helical" evidence="7">
    <location>
        <begin position="272"/>
        <end position="296"/>
    </location>
</feature>
<feature type="transmembrane region" description="Helical" evidence="7">
    <location>
        <begin position="150"/>
        <end position="176"/>
    </location>
</feature>
<evidence type="ECO:0000256" key="6">
    <source>
        <dbReference type="SAM" id="MobiDB-lite"/>
    </source>
</evidence>
<dbReference type="InterPro" id="IPR020846">
    <property type="entry name" value="MFS_dom"/>
</dbReference>
<comment type="caution">
    <text evidence="9">The sequence shown here is derived from an EMBL/GenBank/DDBJ whole genome shotgun (WGS) entry which is preliminary data.</text>
</comment>
<dbReference type="GO" id="GO:0022857">
    <property type="term" value="F:transmembrane transporter activity"/>
    <property type="evidence" value="ECO:0007669"/>
    <property type="project" value="InterPro"/>
</dbReference>
<evidence type="ECO:0000256" key="5">
    <source>
        <dbReference type="ARBA" id="ARBA00023136"/>
    </source>
</evidence>
<dbReference type="OrthoDB" id="440755at2759"/>
<keyword evidence="10" id="KW-1185">Reference proteome</keyword>
<dbReference type="SUPFAM" id="SSF103473">
    <property type="entry name" value="MFS general substrate transporter"/>
    <property type="match status" value="1"/>
</dbReference>
<evidence type="ECO:0000256" key="1">
    <source>
        <dbReference type="ARBA" id="ARBA00004141"/>
    </source>
</evidence>
<feature type="transmembrane region" description="Helical" evidence="7">
    <location>
        <begin position="90"/>
        <end position="108"/>
    </location>
</feature>
<evidence type="ECO:0000256" key="3">
    <source>
        <dbReference type="ARBA" id="ARBA00022692"/>
    </source>
</evidence>
<evidence type="ECO:0000313" key="10">
    <source>
        <dbReference type="Proteomes" id="UP000886523"/>
    </source>
</evidence>
<dbReference type="CDD" id="cd17321">
    <property type="entry name" value="MFS_MMR_MDR_like"/>
    <property type="match status" value="1"/>
</dbReference>
<feature type="region of interest" description="Disordered" evidence="6">
    <location>
        <begin position="482"/>
        <end position="504"/>
    </location>
</feature>
<dbReference type="Gene3D" id="1.20.1720.10">
    <property type="entry name" value="Multidrug resistance protein D"/>
    <property type="match status" value="1"/>
</dbReference>
<reference evidence="9" key="1">
    <citation type="journal article" date="2020" name="Nat. Commun.">
        <title>Large-scale genome sequencing of mycorrhizal fungi provides insights into the early evolution of symbiotic traits.</title>
        <authorList>
            <person name="Miyauchi S."/>
            <person name="Kiss E."/>
            <person name="Kuo A."/>
            <person name="Drula E."/>
            <person name="Kohler A."/>
            <person name="Sanchez-Garcia M."/>
            <person name="Morin E."/>
            <person name="Andreopoulos B."/>
            <person name="Barry K.W."/>
            <person name="Bonito G."/>
            <person name="Buee M."/>
            <person name="Carver A."/>
            <person name="Chen C."/>
            <person name="Cichocki N."/>
            <person name="Clum A."/>
            <person name="Culley D."/>
            <person name="Crous P.W."/>
            <person name="Fauchery L."/>
            <person name="Girlanda M."/>
            <person name="Hayes R.D."/>
            <person name="Keri Z."/>
            <person name="LaButti K."/>
            <person name="Lipzen A."/>
            <person name="Lombard V."/>
            <person name="Magnuson J."/>
            <person name="Maillard F."/>
            <person name="Murat C."/>
            <person name="Nolan M."/>
            <person name="Ohm R.A."/>
            <person name="Pangilinan J."/>
            <person name="Pereira M.F."/>
            <person name="Perotto S."/>
            <person name="Peter M."/>
            <person name="Pfister S."/>
            <person name="Riley R."/>
            <person name="Sitrit Y."/>
            <person name="Stielow J.B."/>
            <person name="Szollosi G."/>
            <person name="Zifcakova L."/>
            <person name="Stursova M."/>
            <person name="Spatafora J.W."/>
            <person name="Tedersoo L."/>
            <person name="Vaario L.M."/>
            <person name="Yamada A."/>
            <person name="Yan M."/>
            <person name="Wang P."/>
            <person name="Xu J."/>
            <person name="Bruns T."/>
            <person name="Baldrian P."/>
            <person name="Vilgalys R."/>
            <person name="Dunand C."/>
            <person name="Henrissat B."/>
            <person name="Grigoriev I.V."/>
            <person name="Hibbett D."/>
            <person name="Nagy L.G."/>
            <person name="Martin F.M."/>
        </authorList>
    </citation>
    <scope>NUCLEOTIDE SEQUENCE</scope>
    <source>
        <strain evidence="9">UP504</strain>
    </source>
</reference>
<dbReference type="GO" id="GO:0016020">
    <property type="term" value="C:membrane"/>
    <property type="evidence" value="ECO:0007669"/>
    <property type="project" value="UniProtKB-SubCell"/>
</dbReference>
<dbReference type="Proteomes" id="UP000886523">
    <property type="component" value="Unassembled WGS sequence"/>
</dbReference>
<protein>
    <recommendedName>
        <fullName evidence="8">Major facilitator superfamily (MFS) profile domain-containing protein</fullName>
    </recommendedName>
</protein>